<protein>
    <submittedName>
        <fullName evidence="1">Uncharacterized protein</fullName>
    </submittedName>
</protein>
<organism evidence="1">
    <name type="scientific">Rhizophora mucronata</name>
    <name type="common">Asiatic mangrove</name>
    <dbReference type="NCBI Taxonomy" id="61149"/>
    <lineage>
        <taxon>Eukaryota</taxon>
        <taxon>Viridiplantae</taxon>
        <taxon>Streptophyta</taxon>
        <taxon>Embryophyta</taxon>
        <taxon>Tracheophyta</taxon>
        <taxon>Spermatophyta</taxon>
        <taxon>Magnoliopsida</taxon>
        <taxon>eudicotyledons</taxon>
        <taxon>Gunneridae</taxon>
        <taxon>Pentapetalae</taxon>
        <taxon>rosids</taxon>
        <taxon>fabids</taxon>
        <taxon>Malpighiales</taxon>
        <taxon>Rhizophoraceae</taxon>
        <taxon>Rhizophora</taxon>
    </lineage>
</organism>
<name>A0A2P2QDB4_RHIMU</name>
<accession>A0A2P2QDB4</accession>
<reference evidence="1" key="1">
    <citation type="submission" date="2018-02" db="EMBL/GenBank/DDBJ databases">
        <title>Rhizophora mucronata_Transcriptome.</title>
        <authorList>
            <person name="Meera S.P."/>
            <person name="Sreeshan A."/>
            <person name="Augustine A."/>
        </authorList>
    </citation>
    <scope>NUCLEOTIDE SEQUENCE</scope>
    <source>
        <tissue evidence="1">Leaf</tissue>
    </source>
</reference>
<evidence type="ECO:0000313" key="1">
    <source>
        <dbReference type="EMBL" id="MBX64993.1"/>
    </source>
</evidence>
<dbReference type="AlphaFoldDB" id="A0A2P2QDB4"/>
<proteinExistence type="predicted"/>
<sequence>MLLNKLTTVQLYFFWVVLLFFKHVPYQV</sequence>
<dbReference type="EMBL" id="GGEC01084509">
    <property type="protein sequence ID" value="MBX64993.1"/>
    <property type="molecule type" value="Transcribed_RNA"/>
</dbReference>